<evidence type="ECO:0000256" key="5">
    <source>
        <dbReference type="ARBA" id="ARBA00022655"/>
    </source>
</evidence>
<keyword evidence="14" id="KW-1185">Reference proteome</keyword>
<reference evidence="13 14" key="1">
    <citation type="submission" date="2023-08" db="EMBL/GenBank/DDBJ databases">
        <title>Pseudoalteromonas haloplanktis LL1 genome.</title>
        <authorList>
            <person name="Wu S."/>
        </authorList>
    </citation>
    <scope>NUCLEOTIDE SEQUENCE [LARGE SCALE GENOMIC DNA]</scope>
    <source>
        <strain evidence="13 14">LL1</strain>
    </source>
</reference>
<evidence type="ECO:0000259" key="12">
    <source>
        <dbReference type="Pfam" id="PF08546"/>
    </source>
</evidence>
<keyword evidence="6 10" id="KW-0521">NADP</keyword>
<comment type="catalytic activity">
    <reaction evidence="9 10">
        <text>(R)-pantoate + NADP(+) = 2-dehydropantoate + NADPH + H(+)</text>
        <dbReference type="Rhea" id="RHEA:16233"/>
        <dbReference type="ChEBI" id="CHEBI:11561"/>
        <dbReference type="ChEBI" id="CHEBI:15378"/>
        <dbReference type="ChEBI" id="CHEBI:15980"/>
        <dbReference type="ChEBI" id="CHEBI:57783"/>
        <dbReference type="ChEBI" id="CHEBI:58349"/>
        <dbReference type="EC" id="1.1.1.169"/>
    </reaction>
</comment>
<evidence type="ECO:0000256" key="3">
    <source>
        <dbReference type="ARBA" id="ARBA00013014"/>
    </source>
</evidence>
<evidence type="ECO:0000256" key="2">
    <source>
        <dbReference type="ARBA" id="ARBA00007870"/>
    </source>
</evidence>
<evidence type="ECO:0000313" key="14">
    <source>
        <dbReference type="Proteomes" id="UP001226574"/>
    </source>
</evidence>
<comment type="pathway">
    <text evidence="1 10">Cofactor biosynthesis; (R)-pantothenate biosynthesis; (R)-pantoate from 3-methyl-2-oxobutanoate: step 2/2.</text>
</comment>
<dbReference type="SUPFAM" id="SSF51735">
    <property type="entry name" value="NAD(P)-binding Rossmann-fold domains"/>
    <property type="match status" value="1"/>
</dbReference>
<dbReference type="Proteomes" id="UP001226574">
    <property type="component" value="Unassembled WGS sequence"/>
</dbReference>
<dbReference type="SUPFAM" id="SSF48179">
    <property type="entry name" value="6-phosphogluconate dehydrogenase C-terminal domain-like"/>
    <property type="match status" value="1"/>
</dbReference>
<dbReference type="Gene3D" id="1.10.1040.10">
    <property type="entry name" value="N-(1-d-carboxylethyl)-l-norvaline Dehydrogenase, domain 2"/>
    <property type="match status" value="1"/>
</dbReference>
<dbReference type="InterPro" id="IPR036291">
    <property type="entry name" value="NAD(P)-bd_dom_sf"/>
</dbReference>
<evidence type="ECO:0000256" key="9">
    <source>
        <dbReference type="ARBA" id="ARBA00048793"/>
    </source>
</evidence>
<dbReference type="EMBL" id="JAVIFY010000014">
    <property type="protein sequence ID" value="MDQ9093321.1"/>
    <property type="molecule type" value="Genomic_DNA"/>
</dbReference>
<dbReference type="PANTHER" id="PTHR43765:SF2">
    <property type="entry name" value="2-DEHYDROPANTOATE 2-REDUCTASE"/>
    <property type="match status" value="1"/>
</dbReference>
<dbReference type="EC" id="1.1.1.169" evidence="3 10"/>
<keyword evidence="5 10" id="KW-0566">Pantothenate biosynthesis</keyword>
<dbReference type="InterPro" id="IPR013332">
    <property type="entry name" value="KPR_N"/>
</dbReference>
<dbReference type="Gene3D" id="3.40.50.720">
    <property type="entry name" value="NAD(P)-binding Rossmann-like Domain"/>
    <property type="match status" value="1"/>
</dbReference>
<evidence type="ECO:0000256" key="1">
    <source>
        <dbReference type="ARBA" id="ARBA00004994"/>
    </source>
</evidence>
<sequence length="302" mass="33269">MANIVIVGDGAIGLLYSHFLSTGNQLTIVTRRGCRQNKYYYQQNQQQHRITAKVLTTQQLPELAHQPIDMVIFAVKAYQVSDAFKQLKPYFSAQCSIVLSHNGLSNLAPLQRQLQSQQALFFLTTRLAGFKITPTTVTHTGNGESVLGSCNAVAAARYQDVMQQLQGLPNISFSEHITLLRWQKLLVNIAINPLTALHNVKNGALTAPQFSGKIVNVLNEACHVANLLGVNVQLADALANAYQVMSDTKDNYSSMHQDIAHSRMTEIDAMCGYICQQGQQLGISTPHNQSLVDAIRHKKSAI</sequence>
<evidence type="ECO:0000259" key="11">
    <source>
        <dbReference type="Pfam" id="PF02558"/>
    </source>
</evidence>
<comment type="function">
    <text evidence="10">Catalyzes the NADPH-dependent reduction of ketopantoate into pantoic acid.</text>
</comment>
<organism evidence="13 14">
    <name type="scientific">Pseudoalteromonas haloplanktis</name>
    <name type="common">Alteromonas haloplanktis</name>
    <dbReference type="NCBI Taxonomy" id="228"/>
    <lineage>
        <taxon>Bacteria</taxon>
        <taxon>Pseudomonadati</taxon>
        <taxon>Pseudomonadota</taxon>
        <taxon>Gammaproteobacteria</taxon>
        <taxon>Alteromonadales</taxon>
        <taxon>Pseudoalteromonadaceae</taxon>
        <taxon>Pseudoalteromonas</taxon>
    </lineage>
</organism>
<gene>
    <name evidence="13" type="ORF">RC083_17215</name>
</gene>
<keyword evidence="7 10" id="KW-0560">Oxidoreductase</keyword>
<evidence type="ECO:0000256" key="7">
    <source>
        <dbReference type="ARBA" id="ARBA00023002"/>
    </source>
</evidence>
<comment type="caution">
    <text evidence="13">The sequence shown here is derived from an EMBL/GenBank/DDBJ whole genome shotgun (WGS) entry which is preliminary data.</text>
</comment>
<evidence type="ECO:0000256" key="10">
    <source>
        <dbReference type="RuleBase" id="RU362068"/>
    </source>
</evidence>
<comment type="similarity">
    <text evidence="2 10">Belongs to the ketopantoate reductase family.</text>
</comment>
<dbReference type="InterPro" id="IPR003710">
    <property type="entry name" value="ApbA"/>
</dbReference>
<dbReference type="Pfam" id="PF08546">
    <property type="entry name" value="ApbA_C"/>
    <property type="match status" value="1"/>
</dbReference>
<dbReference type="NCBIfam" id="TIGR00745">
    <property type="entry name" value="apbA_panE"/>
    <property type="match status" value="1"/>
</dbReference>
<proteinExistence type="inferred from homology"/>
<evidence type="ECO:0000256" key="8">
    <source>
        <dbReference type="ARBA" id="ARBA00032024"/>
    </source>
</evidence>
<evidence type="ECO:0000313" key="13">
    <source>
        <dbReference type="EMBL" id="MDQ9093321.1"/>
    </source>
</evidence>
<evidence type="ECO:0000256" key="4">
    <source>
        <dbReference type="ARBA" id="ARBA00019465"/>
    </source>
</evidence>
<dbReference type="InterPro" id="IPR008927">
    <property type="entry name" value="6-PGluconate_DH-like_C_sf"/>
</dbReference>
<dbReference type="Pfam" id="PF02558">
    <property type="entry name" value="ApbA"/>
    <property type="match status" value="1"/>
</dbReference>
<dbReference type="RefSeq" id="WP_309039504.1">
    <property type="nucleotide sequence ID" value="NZ_JAVIFY010000014.1"/>
</dbReference>
<protein>
    <recommendedName>
        <fullName evidence="4 10">2-dehydropantoate 2-reductase</fullName>
        <ecNumber evidence="3 10">1.1.1.169</ecNumber>
    </recommendedName>
    <alternativeName>
        <fullName evidence="8 10">Ketopantoate reductase</fullName>
    </alternativeName>
</protein>
<evidence type="ECO:0000256" key="6">
    <source>
        <dbReference type="ARBA" id="ARBA00022857"/>
    </source>
</evidence>
<dbReference type="GO" id="GO:0008677">
    <property type="term" value="F:2-dehydropantoate 2-reductase activity"/>
    <property type="evidence" value="ECO:0007669"/>
    <property type="project" value="UniProtKB-EC"/>
</dbReference>
<dbReference type="InterPro" id="IPR013752">
    <property type="entry name" value="KPA_reductase"/>
</dbReference>
<feature type="domain" description="Ketopantoate reductase C-terminal" evidence="12">
    <location>
        <begin position="177"/>
        <end position="298"/>
    </location>
</feature>
<accession>A0ABU1BFQ5</accession>
<dbReference type="InterPro" id="IPR050838">
    <property type="entry name" value="Ketopantoate_reductase"/>
</dbReference>
<name>A0ABU1BFQ5_PSEHA</name>
<dbReference type="PANTHER" id="PTHR43765">
    <property type="entry name" value="2-DEHYDROPANTOATE 2-REDUCTASE-RELATED"/>
    <property type="match status" value="1"/>
</dbReference>
<dbReference type="InterPro" id="IPR013328">
    <property type="entry name" value="6PGD_dom2"/>
</dbReference>
<feature type="domain" description="Ketopantoate reductase N-terminal" evidence="11">
    <location>
        <begin position="4"/>
        <end position="150"/>
    </location>
</feature>